<dbReference type="Proteomes" id="UP000049023">
    <property type="component" value="Unassembled WGS sequence"/>
</dbReference>
<evidence type="ECO:0000256" key="1">
    <source>
        <dbReference type="SAM" id="MobiDB-lite"/>
    </source>
</evidence>
<evidence type="ECO:0000313" key="4">
    <source>
        <dbReference type="EMBL" id="CKT65592.1"/>
    </source>
</evidence>
<dbReference type="EMBL" id="CSBK01000983">
    <property type="protein sequence ID" value="COY17736.1"/>
    <property type="molecule type" value="Genomic_DNA"/>
</dbReference>
<dbReference type="AlphaFoldDB" id="A0A655AT84"/>
<dbReference type="EMBL" id="CGCX01002346">
    <property type="protein sequence ID" value="CFS10683.1"/>
    <property type="molecule type" value="Genomic_DNA"/>
</dbReference>
<dbReference type="EMBL" id="CNFU01001208">
    <property type="protein sequence ID" value="CKT17345.1"/>
    <property type="molecule type" value="Genomic_DNA"/>
</dbReference>
<evidence type="ECO:0000313" key="9">
    <source>
        <dbReference type="Proteomes" id="UP000046680"/>
    </source>
</evidence>
<dbReference type="EMBL" id="CSAJ01000835">
    <property type="protein sequence ID" value="COX27316.1"/>
    <property type="molecule type" value="Genomic_DNA"/>
</dbReference>
<evidence type="ECO:0000313" key="2">
    <source>
        <dbReference type="EMBL" id="CFS10683.1"/>
    </source>
</evidence>
<evidence type="ECO:0000313" key="10">
    <source>
        <dbReference type="Proteomes" id="UP000049023"/>
    </source>
</evidence>
<dbReference type="EMBL" id="CNFT01001815">
    <property type="protein sequence ID" value="CKT65592.1"/>
    <property type="molecule type" value="Genomic_DNA"/>
</dbReference>
<evidence type="ECO:0000313" key="5">
    <source>
        <dbReference type="EMBL" id="COX27316.1"/>
    </source>
</evidence>
<protein>
    <submittedName>
        <fullName evidence="4">Uncharacterized protein</fullName>
    </submittedName>
</protein>
<organism evidence="4 11">
    <name type="scientific">Mycobacterium tuberculosis</name>
    <dbReference type="NCBI Taxonomy" id="1773"/>
    <lineage>
        <taxon>Bacteria</taxon>
        <taxon>Bacillati</taxon>
        <taxon>Actinomycetota</taxon>
        <taxon>Actinomycetes</taxon>
        <taxon>Mycobacteriales</taxon>
        <taxon>Mycobacteriaceae</taxon>
        <taxon>Mycobacterium</taxon>
        <taxon>Mycobacterium tuberculosis complex</taxon>
    </lineage>
</organism>
<evidence type="ECO:0000313" key="6">
    <source>
        <dbReference type="EMBL" id="COY17736.1"/>
    </source>
</evidence>
<accession>A0A655AT84</accession>
<reference evidence="6" key="2">
    <citation type="submission" date="2015-03" db="EMBL/GenBank/DDBJ databases">
        <authorList>
            <consortium name="Pathogen Informatics"/>
            <person name="Murphy D."/>
        </authorList>
    </citation>
    <scope>NUCLEOTIDE SEQUENCE</scope>
    <source>
        <strain evidence="6">N09902308</strain>
    </source>
</reference>
<evidence type="ECO:0000313" key="3">
    <source>
        <dbReference type="EMBL" id="CKT17345.1"/>
    </source>
</evidence>
<dbReference type="Proteomes" id="UP000044938">
    <property type="component" value="Unassembled WGS sequence"/>
</dbReference>
<reference evidence="7 8" key="1">
    <citation type="submission" date="2015-03" db="EMBL/GenBank/DDBJ databases">
        <authorList>
            <consortium name="Pathogen Informatics"/>
        </authorList>
    </citation>
    <scope>NUCLEOTIDE SEQUENCE [LARGE SCALE GENOMIC DNA]</scope>
    <source>
        <strain evidence="4 11">Bir 185</strain>
        <strain evidence="3 10">Bir 187</strain>
        <strain evidence="2 9">C09601061</strain>
        <strain evidence="5 8">M09401471</strain>
        <strain evidence="7">N09902308</strain>
    </source>
</reference>
<proteinExistence type="predicted"/>
<evidence type="ECO:0000313" key="7">
    <source>
        <dbReference type="Proteomes" id="UP000039021"/>
    </source>
</evidence>
<dbReference type="Proteomes" id="UP000046680">
    <property type="component" value="Unassembled WGS sequence"/>
</dbReference>
<gene>
    <name evidence="2" type="ORF">ERS007657_04046</name>
    <name evidence="5" type="ORF">ERS007720_04204</name>
    <name evidence="6" type="ORF">ERS007739_02221</name>
    <name evidence="4" type="ORF">ERS027659_04692</name>
    <name evidence="3" type="ORF">ERS027661_04021</name>
</gene>
<name>A0A655AT84_MYCTX</name>
<feature type="region of interest" description="Disordered" evidence="1">
    <location>
        <begin position="1"/>
        <end position="28"/>
    </location>
</feature>
<evidence type="ECO:0000313" key="8">
    <source>
        <dbReference type="Proteomes" id="UP000044938"/>
    </source>
</evidence>
<evidence type="ECO:0000313" key="11">
    <source>
        <dbReference type="Proteomes" id="UP000050164"/>
    </source>
</evidence>
<sequence>MSTPPRSPIASPAALANSSRGRMPAAKITTPASITSPSLRRTRAHTEPSECFTDSIDSVPVPTCTAIPRSAIILASSAPPASSICWAINRGIISTTCVCNPNWRSALAASRPSRPPPITTPPSV</sequence>
<dbReference type="Proteomes" id="UP000050164">
    <property type="component" value="Unassembled WGS sequence"/>
</dbReference>
<dbReference type="Proteomes" id="UP000039021">
    <property type="component" value="Unassembled WGS sequence"/>
</dbReference>